<accession>A0A5J4WAH6</accession>
<protein>
    <recommendedName>
        <fullName evidence="3">Tc1-like transposase DDE domain-containing protein</fullName>
    </recommendedName>
</protein>
<evidence type="ECO:0008006" key="3">
    <source>
        <dbReference type="Google" id="ProtNLM"/>
    </source>
</evidence>
<name>A0A5J4WAH6_9EUKA</name>
<dbReference type="OrthoDB" id="10042427at2759"/>
<dbReference type="Gene3D" id="3.30.420.10">
    <property type="entry name" value="Ribonuclease H-like superfamily/Ribonuclease H"/>
    <property type="match status" value="1"/>
</dbReference>
<dbReference type="Proteomes" id="UP000324800">
    <property type="component" value="Unassembled WGS sequence"/>
</dbReference>
<comment type="caution">
    <text evidence="1">The sequence shown here is derived from an EMBL/GenBank/DDBJ whole genome shotgun (WGS) entry which is preliminary data.</text>
</comment>
<sequence>MVREQNYGDDAVVMVHNDNAPAHNTHVTQRSANNAEFSRIGHPPYSPYLDPCNFFLFGYMKLLLECTGRLTREQLMEQIDQILRRIPRRTCKATLLMLNIQTQ</sequence>
<evidence type="ECO:0000313" key="2">
    <source>
        <dbReference type="Proteomes" id="UP000324800"/>
    </source>
</evidence>
<organism evidence="1 2">
    <name type="scientific">Streblomastix strix</name>
    <dbReference type="NCBI Taxonomy" id="222440"/>
    <lineage>
        <taxon>Eukaryota</taxon>
        <taxon>Metamonada</taxon>
        <taxon>Preaxostyla</taxon>
        <taxon>Oxymonadida</taxon>
        <taxon>Streblomastigidae</taxon>
        <taxon>Streblomastix</taxon>
    </lineage>
</organism>
<proteinExistence type="predicted"/>
<dbReference type="EMBL" id="SNRW01002805">
    <property type="protein sequence ID" value="KAA6391666.1"/>
    <property type="molecule type" value="Genomic_DNA"/>
</dbReference>
<gene>
    <name evidence="1" type="ORF">EZS28_012808</name>
</gene>
<evidence type="ECO:0000313" key="1">
    <source>
        <dbReference type="EMBL" id="KAA6391666.1"/>
    </source>
</evidence>
<reference evidence="1 2" key="1">
    <citation type="submission" date="2019-03" db="EMBL/GenBank/DDBJ databases">
        <title>Single cell metagenomics reveals metabolic interactions within the superorganism composed of flagellate Streblomastix strix and complex community of Bacteroidetes bacteria on its surface.</title>
        <authorList>
            <person name="Treitli S.C."/>
            <person name="Kolisko M."/>
            <person name="Husnik F."/>
            <person name="Keeling P."/>
            <person name="Hampl V."/>
        </authorList>
    </citation>
    <scope>NUCLEOTIDE SEQUENCE [LARGE SCALE GENOMIC DNA]</scope>
    <source>
        <strain evidence="1">ST1C</strain>
    </source>
</reference>
<dbReference type="AlphaFoldDB" id="A0A5J4WAH6"/>
<dbReference type="InterPro" id="IPR036397">
    <property type="entry name" value="RNaseH_sf"/>
</dbReference>
<dbReference type="GO" id="GO:0003676">
    <property type="term" value="F:nucleic acid binding"/>
    <property type="evidence" value="ECO:0007669"/>
    <property type="project" value="InterPro"/>
</dbReference>